<evidence type="ECO:0000256" key="3">
    <source>
        <dbReference type="ARBA" id="ARBA00023136"/>
    </source>
</evidence>
<keyword evidence="2" id="KW-0812">Transmembrane</keyword>
<dbReference type="AlphaFoldDB" id="A0AAD8YDJ3"/>
<dbReference type="Proteomes" id="UP001224775">
    <property type="component" value="Unassembled WGS sequence"/>
</dbReference>
<feature type="signal peptide" evidence="5">
    <location>
        <begin position="1"/>
        <end position="20"/>
    </location>
</feature>
<evidence type="ECO:0000256" key="4">
    <source>
        <dbReference type="SAM" id="MobiDB-lite"/>
    </source>
</evidence>
<evidence type="ECO:0000313" key="6">
    <source>
        <dbReference type="EMBL" id="KAK1744212.1"/>
    </source>
</evidence>
<feature type="chain" id="PRO_5042148023" evidence="5">
    <location>
        <begin position="21"/>
        <end position="404"/>
    </location>
</feature>
<dbReference type="PANTHER" id="PTHR47567">
    <property type="entry name" value="MITOCHONDRIAL SUBSTRATE/SOLUTE CARRIER"/>
    <property type="match status" value="1"/>
</dbReference>
<keyword evidence="3" id="KW-0472">Membrane</keyword>
<dbReference type="PANTHER" id="PTHR47567:SF1">
    <property type="entry name" value="NAD-DEPENDENT EPIMERASE_DEHYDRATASE DOMAIN-CONTAINING PROTEIN"/>
    <property type="match status" value="1"/>
</dbReference>
<evidence type="ECO:0000256" key="2">
    <source>
        <dbReference type="ARBA" id="ARBA00022692"/>
    </source>
</evidence>
<evidence type="ECO:0000256" key="1">
    <source>
        <dbReference type="ARBA" id="ARBA00004141"/>
    </source>
</evidence>
<dbReference type="InterPro" id="IPR018108">
    <property type="entry name" value="MCP_transmembrane"/>
</dbReference>
<dbReference type="Gene3D" id="1.50.40.10">
    <property type="entry name" value="Mitochondrial carrier domain"/>
    <property type="match status" value="1"/>
</dbReference>
<accession>A0AAD8YDJ3</accession>
<feature type="region of interest" description="Disordered" evidence="4">
    <location>
        <begin position="36"/>
        <end position="82"/>
    </location>
</feature>
<dbReference type="Pfam" id="PF00153">
    <property type="entry name" value="Mito_carr"/>
    <property type="match status" value="1"/>
</dbReference>
<evidence type="ECO:0000256" key="5">
    <source>
        <dbReference type="SAM" id="SignalP"/>
    </source>
</evidence>
<reference evidence="6" key="1">
    <citation type="submission" date="2023-06" db="EMBL/GenBank/DDBJ databases">
        <title>Survivors Of The Sea: Transcriptome response of Skeletonema marinoi to long-term dormancy.</title>
        <authorList>
            <person name="Pinder M.I.M."/>
            <person name="Kourtchenko O."/>
            <person name="Robertson E.K."/>
            <person name="Larsson T."/>
            <person name="Maumus F."/>
            <person name="Osuna-Cruz C.M."/>
            <person name="Vancaester E."/>
            <person name="Stenow R."/>
            <person name="Vandepoele K."/>
            <person name="Ploug H."/>
            <person name="Bruchert V."/>
            <person name="Godhe A."/>
            <person name="Topel M."/>
        </authorList>
    </citation>
    <scope>NUCLEOTIDE SEQUENCE</scope>
    <source>
        <strain evidence="6">R05AC</strain>
    </source>
</reference>
<keyword evidence="7" id="KW-1185">Reference proteome</keyword>
<feature type="region of interest" description="Disordered" evidence="4">
    <location>
        <begin position="382"/>
        <end position="404"/>
    </location>
</feature>
<comment type="caution">
    <text evidence="6">The sequence shown here is derived from an EMBL/GenBank/DDBJ whole genome shotgun (WGS) entry which is preliminary data.</text>
</comment>
<dbReference type="GO" id="GO:0016020">
    <property type="term" value="C:membrane"/>
    <property type="evidence" value="ECO:0007669"/>
    <property type="project" value="UniProtKB-SubCell"/>
</dbReference>
<dbReference type="SUPFAM" id="SSF103506">
    <property type="entry name" value="Mitochondrial carrier"/>
    <property type="match status" value="1"/>
</dbReference>
<sequence length="404" mass="44136">MRQLLIVAVLLLACVDKTLCSINVINNNTVASDATELDENVTTSSLRSSSTKLKPTTTASRTPASRTPASVHTDEAPAAAPKSGKEIVQNAIRKAIGGGVPGAIAGAVQVLCLMWLRTVINYQYRYGSTFVQALSHLYGSGGIPRLYSGLGFALIQAPLSRFVSTAANDGVHNLIQNLEWTQHWGPGREVVVAALVVGLFRMLLMPIDTSKTVMQIEGEKGFAKLMSQVKKGKIHLLYAGSFANAASSFISHWPWFYTYNRLSRSEAIQILLPWTAGRDSLRNALIGFLSSIVSDTVANFMRVIKTTKQALSATNVGITYAETISVILAVDGLRGLFGRGLRTRIMGNALQSILFTVIWRGLAQRWQQPKQVEKDEEQYLAPEELVENERNETNSHVNSEIESS</sequence>
<comment type="subcellular location">
    <subcellularLocation>
        <location evidence="1">Membrane</location>
        <topology evidence="1">Multi-pass membrane protein</topology>
    </subcellularLocation>
</comment>
<feature type="compositionally biased region" description="Polar residues" evidence="4">
    <location>
        <begin position="394"/>
        <end position="404"/>
    </location>
</feature>
<protein>
    <submittedName>
        <fullName evidence="6">Mitochondrial carrier protein</fullName>
    </submittedName>
</protein>
<proteinExistence type="predicted"/>
<dbReference type="InterPro" id="IPR023395">
    <property type="entry name" value="MCP_dom_sf"/>
</dbReference>
<gene>
    <name evidence="6" type="ORF">QTG54_004745</name>
</gene>
<keyword evidence="5" id="KW-0732">Signal</keyword>
<dbReference type="EMBL" id="JATAAI010000007">
    <property type="protein sequence ID" value="KAK1744212.1"/>
    <property type="molecule type" value="Genomic_DNA"/>
</dbReference>
<name>A0AAD8YDJ3_9STRA</name>
<feature type="compositionally biased region" description="Low complexity" evidence="4">
    <location>
        <begin position="42"/>
        <end position="70"/>
    </location>
</feature>
<organism evidence="6 7">
    <name type="scientific">Skeletonema marinoi</name>
    <dbReference type="NCBI Taxonomy" id="267567"/>
    <lineage>
        <taxon>Eukaryota</taxon>
        <taxon>Sar</taxon>
        <taxon>Stramenopiles</taxon>
        <taxon>Ochrophyta</taxon>
        <taxon>Bacillariophyta</taxon>
        <taxon>Coscinodiscophyceae</taxon>
        <taxon>Thalassiosirophycidae</taxon>
        <taxon>Thalassiosirales</taxon>
        <taxon>Skeletonemataceae</taxon>
        <taxon>Skeletonema</taxon>
        <taxon>Skeletonema marinoi-dohrnii complex</taxon>
    </lineage>
</organism>
<evidence type="ECO:0000313" key="7">
    <source>
        <dbReference type="Proteomes" id="UP001224775"/>
    </source>
</evidence>